<sequence length="316" mass="34813">MKCDKLTHTDAGGGAEDAFSGYWSDKATQGPPNKYAISKLYHRVDDKFYNGIGPVYGNNFEGGGGYIQAHMDFPTKEASPILDWGFNCFTEDLKNPFKFDHEKYGTCRTHVWCVQKDVLHFAAWESSEVRKAWAENLPVPSNIYSRFNEIFDKNLGHCDPKPLELEYSGTGPATEKCTVSFRCTNNDKAILDILVTQLKQFGDKSQYKDDVEKQPDDCKLGGCSPRKDIHWRSVPSQTSLIARGIPPPGSGRFGYEVAHIQAKITCKAEESNQTFCKVIGPLFGLIGLNPAFGPAASFAGATVASACGTQEIAEKS</sequence>
<protein>
    <submittedName>
        <fullName evidence="1">Uncharacterized protein</fullName>
    </submittedName>
</protein>
<proteinExistence type="predicted"/>
<dbReference type="OrthoDB" id="3809144at2759"/>
<evidence type="ECO:0000313" key="2">
    <source>
        <dbReference type="Proteomes" id="UP000799779"/>
    </source>
</evidence>
<dbReference type="EMBL" id="ML977565">
    <property type="protein sequence ID" value="KAF2004999.1"/>
    <property type="molecule type" value="Genomic_DNA"/>
</dbReference>
<name>A0A6A5WW79_9PLEO</name>
<gene>
    <name evidence="1" type="ORF">P154DRAFT_571741</name>
</gene>
<evidence type="ECO:0000313" key="1">
    <source>
        <dbReference type="EMBL" id="KAF2004999.1"/>
    </source>
</evidence>
<dbReference type="AlphaFoldDB" id="A0A6A5WW79"/>
<keyword evidence="2" id="KW-1185">Reference proteome</keyword>
<accession>A0A6A5WW79</accession>
<reference evidence="1" key="1">
    <citation type="journal article" date="2020" name="Stud. Mycol.">
        <title>101 Dothideomycetes genomes: a test case for predicting lifestyles and emergence of pathogens.</title>
        <authorList>
            <person name="Haridas S."/>
            <person name="Albert R."/>
            <person name="Binder M."/>
            <person name="Bloem J."/>
            <person name="Labutti K."/>
            <person name="Salamov A."/>
            <person name="Andreopoulos B."/>
            <person name="Baker S."/>
            <person name="Barry K."/>
            <person name="Bills G."/>
            <person name="Bluhm B."/>
            <person name="Cannon C."/>
            <person name="Castanera R."/>
            <person name="Culley D."/>
            <person name="Daum C."/>
            <person name="Ezra D."/>
            <person name="Gonzalez J."/>
            <person name="Henrissat B."/>
            <person name="Kuo A."/>
            <person name="Liang C."/>
            <person name="Lipzen A."/>
            <person name="Lutzoni F."/>
            <person name="Magnuson J."/>
            <person name="Mondo S."/>
            <person name="Nolan M."/>
            <person name="Ohm R."/>
            <person name="Pangilinan J."/>
            <person name="Park H.-J."/>
            <person name="Ramirez L."/>
            <person name="Alfaro M."/>
            <person name="Sun H."/>
            <person name="Tritt A."/>
            <person name="Yoshinaga Y."/>
            <person name="Zwiers L.-H."/>
            <person name="Turgeon B."/>
            <person name="Goodwin S."/>
            <person name="Spatafora J."/>
            <person name="Crous P."/>
            <person name="Grigoriev I."/>
        </authorList>
    </citation>
    <scope>NUCLEOTIDE SEQUENCE</scope>
    <source>
        <strain evidence="1">CBS 123094</strain>
    </source>
</reference>
<dbReference type="Proteomes" id="UP000799779">
    <property type="component" value="Unassembled WGS sequence"/>
</dbReference>
<organism evidence="1 2">
    <name type="scientific">Amniculicola lignicola CBS 123094</name>
    <dbReference type="NCBI Taxonomy" id="1392246"/>
    <lineage>
        <taxon>Eukaryota</taxon>
        <taxon>Fungi</taxon>
        <taxon>Dikarya</taxon>
        <taxon>Ascomycota</taxon>
        <taxon>Pezizomycotina</taxon>
        <taxon>Dothideomycetes</taxon>
        <taxon>Pleosporomycetidae</taxon>
        <taxon>Pleosporales</taxon>
        <taxon>Amniculicolaceae</taxon>
        <taxon>Amniculicola</taxon>
    </lineage>
</organism>